<feature type="domain" description="Trafficking protein particle complex II-specific subunit 65 IgD3" evidence="2">
    <location>
        <begin position="517"/>
        <end position="666"/>
    </location>
</feature>
<name>A0A8H7UDR8_9FUNG</name>
<dbReference type="InterPro" id="IPR055420">
    <property type="entry name" value="IgD3_Trs65"/>
</dbReference>
<feature type="region of interest" description="Disordered" evidence="1">
    <location>
        <begin position="435"/>
        <end position="485"/>
    </location>
</feature>
<dbReference type="PANTHER" id="PTHR28159:SF1">
    <property type="entry name" value="TRAFFICKING PROTEIN PARTICLE COMPLEX II-SPECIFIC SUBUNIT 65"/>
    <property type="match status" value="1"/>
</dbReference>
<reference evidence="3" key="1">
    <citation type="submission" date="2020-12" db="EMBL/GenBank/DDBJ databases">
        <title>Metabolic potential, ecology and presence of endohyphal bacteria is reflected in genomic diversity of Mucoromycotina.</title>
        <authorList>
            <person name="Muszewska A."/>
            <person name="Okrasinska A."/>
            <person name="Steczkiewicz K."/>
            <person name="Drgas O."/>
            <person name="Orlowska M."/>
            <person name="Perlinska-Lenart U."/>
            <person name="Aleksandrzak-Piekarczyk T."/>
            <person name="Szatraj K."/>
            <person name="Zielenkiewicz U."/>
            <person name="Pilsyk S."/>
            <person name="Malc E."/>
            <person name="Mieczkowski P."/>
            <person name="Kruszewska J.S."/>
            <person name="Biernat P."/>
            <person name="Pawlowska J."/>
        </authorList>
    </citation>
    <scope>NUCLEOTIDE SEQUENCE</scope>
    <source>
        <strain evidence="3">WA0000051536</strain>
    </source>
</reference>
<dbReference type="AlphaFoldDB" id="A0A8H7UDR8"/>
<dbReference type="GO" id="GO:0005802">
    <property type="term" value="C:trans-Golgi network"/>
    <property type="evidence" value="ECO:0007669"/>
    <property type="project" value="TreeGrafter"/>
</dbReference>
<feature type="compositionally biased region" description="Low complexity" evidence="1">
    <location>
        <begin position="435"/>
        <end position="444"/>
    </location>
</feature>
<dbReference type="OrthoDB" id="538223at2759"/>
<feature type="compositionally biased region" description="Polar residues" evidence="1">
    <location>
        <begin position="445"/>
        <end position="463"/>
    </location>
</feature>
<evidence type="ECO:0000256" key="1">
    <source>
        <dbReference type="SAM" id="MobiDB-lite"/>
    </source>
</evidence>
<dbReference type="Proteomes" id="UP000612746">
    <property type="component" value="Unassembled WGS sequence"/>
</dbReference>
<protein>
    <recommendedName>
        <fullName evidence="2">Trafficking protein particle complex II-specific subunit 65 IgD3 domain-containing protein</fullName>
    </recommendedName>
</protein>
<accession>A0A8H7UDR8</accession>
<feature type="region of interest" description="Disordered" evidence="1">
    <location>
        <begin position="355"/>
        <end position="378"/>
    </location>
</feature>
<comment type="caution">
    <text evidence="3">The sequence shown here is derived from an EMBL/GenBank/DDBJ whole genome shotgun (WGS) entry which is preliminary data.</text>
</comment>
<evidence type="ECO:0000313" key="3">
    <source>
        <dbReference type="EMBL" id="KAG2175734.1"/>
    </source>
</evidence>
<keyword evidence="4" id="KW-1185">Reference proteome</keyword>
<dbReference type="GO" id="GO:0006891">
    <property type="term" value="P:intra-Golgi vesicle-mediated transport"/>
    <property type="evidence" value="ECO:0007669"/>
    <property type="project" value="InterPro"/>
</dbReference>
<feature type="region of interest" description="Disordered" evidence="1">
    <location>
        <begin position="93"/>
        <end position="135"/>
    </location>
</feature>
<dbReference type="PANTHER" id="PTHR28159">
    <property type="entry name" value="TRAFFICKING PROTEIN PARTICLE COMPLEX II-SPECIFIC SUBUNIT 65"/>
    <property type="match status" value="1"/>
</dbReference>
<dbReference type="EMBL" id="JAEPRA010000014">
    <property type="protein sequence ID" value="KAG2175734.1"/>
    <property type="molecule type" value="Genomic_DNA"/>
</dbReference>
<gene>
    <name evidence="3" type="ORF">INT44_000212</name>
</gene>
<dbReference type="InterPro" id="IPR024662">
    <property type="entry name" value="Trs65"/>
</dbReference>
<evidence type="ECO:0000313" key="4">
    <source>
        <dbReference type="Proteomes" id="UP000612746"/>
    </source>
</evidence>
<feature type="compositionally biased region" description="Polar residues" evidence="1">
    <location>
        <begin position="93"/>
        <end position="112"/>
    </location>
</feature>
<evidence type="ECO:0000259" key="2">
    <source>
        <dbReference type="Pfam" id="PF12735"/>
    </source>
</evidence>
<sequence>MSLDAVTEPASLEHWLNEASLQIHIPNLDKAHSKTQQQILNTAQREFAFYDEHLDVYLVVRIPYTVAGRDQAAEAKTLFEQLDIHVEAAILDSTNNTSPPRTFGISSDTSLPKQIAQKRESTRGPIENPPYYTQSFNARQKEDGPEILSDEDTHCCLYQMSIPVVYMKTRSTSPCLAITTTTTYRPLQDTSDTESVTDESEYDIDSFATINLLQGLNEGLLGSKETLQQRFPTEDQLRRSMNQGFTQSVTRQASTQVLTVKRSVRTLLPVRAGVSVKMRTTNASMADKVITMSVDLENEESSGCPFEIEKVEVQVANAVVSLAYTKEDIFPMTLETLDQMVLLYRVTLLADGTAKPAEPTRKFQSRYTPGPAPATPQQPILDERLQPQRVSIHVLGAPIIDGVRVATMHSKWNTVLDVSSMRQRREDNVVSVPRLSSVLPGSSGMQTPVSSKGTHTPKANSVSIGGVKSDNGSVQTAVPGGDVSQRRRMVMSLPPPTSTASANVPPTLRRPPEIEVSDGIVVSFTVAGTIQVGRIFTLQIFLVNLSKHTRRFQVIVPNRKRHYSDVMNLQSQGGRLGNPLKDLPIEPYLEDTEFIRQFLENETQEADIVAVESNVRLSPLEPSTSQTVSIRFIAVKDALHTIDNIQLVDLDTGFVTNLRNVLEIYVESSTFKE</sequence>
<organism evidence="3 4">
    <name type="scientific">Umbelopsis vinacea</name>
    <dbReference type="NCBI Taxonomy" id="44442"/>
    <lineage>
        <taxon>Eukaryota</taxon>
        <taxon>Fungi</taxon>
        <taxon>Fungi incertae sedis</taxon>
        <taxon>Mucoromycota</taxon>
        <taxon>Mucoromycotina</taxon>
        <taxon>Umbelopsidomycetes</taxon>
        <taxon>Umbelopsidales</taxon>
        <taxon>Umbelopsidaceae</taxon>
        <taxon>Umbelopsis</taxon>
    </lineage>
</organism>
<proteinExistence type="predicted"/>
<dbReference type="GO" id="GO:1990071">
    <property type="term" value="C:TRAPPII protein complex"/>
    <property type="evidence" value="ECO:0007669"/>
    <property type="project" value="InterPro"/>
</dbReference>
<dbReference type="Pfam" id="PF12735">
    <property type="entry name" value="IgD3_Trs65"/>
    <property type="match status" value="1"/>
</dbReference>